<feature type="compositionally biased region" description="Basic residues" evidence="2">
    <location>
        <begin position="270"/>
        <end position="286"/>
    </location>
</feature>
<dbReference type="GeneID" id="6083929"/>
<feature type="region of interest" description="Disordered" evidence="2">
    <location>
        <begin position="269"/>
        <end position="311"/>
    </location>
</feature>
<dbReference type="OrthoDB" id="2755069at2759"/>
<feature type="coiled-coil region" evidence="1">
    <location>
        <begin position="74"/>
        <end position="111"/>
    </location>
</feature>
<accession>B0DWD9</accession>
<dbReference type="Proteomes" id="UP000001194">
    <property type="component" value="Unassembled WGS sequence"/>
</dbReference>
<organism evidence="4">
    <name type="scientific">Laccaria bicolor (strain S238N-H82 / ATCC MYA-4686)</name>
    <name type="common">Bicoloured deceiver</name>
    <name type="synonym">Laccaria laccata var. bicolor</name>
    <dbReference type="NCBI Taxonomy" id="486041"/>
    <lineage>
        <taxon>Eukaryota</taxon>
        <taxon>Fungi</taxon>
        <taxon>Dikarya</taxon>
        <taxon>Basidiomycota</taxon>
        <taxon>Agaricomycotina</taxon>
        <taxon>Agaricomycetes</taxon>
        <taxon>Agaricomycetidae</taxon>
        <taxon>Agaricales</taxon>
        <taxon>Agaricineae</taxon>
        <taxon>Hydnangiaceae</taxon>
        <taxon>Laccaria</taxon>
    </lineage>
</organism>
<name>B0DWD9_LACBS</name>
<sequence>MSDLPGTPLTRRNTTTTTKPKPTPKAAGKGAQGQLAQEKEIDAMYAAQPAGIGVKTPAKAAARGQLRPTANDTAVDLQAVLKRMEQIESELDRECEQNKKLQHNVTVLTEKTCHGNDAHMEEEEDTEDISTQPQKELMAEQEALSTEQETVAWLQEQLEQLDANGQEVTSDLVPRLKGTAGADWSIQEVMGLAGSEKKHGIYRALVRKIHDLTLNARIKWDSKWADIPASDKAKLFQVARDQHPYLKWWLNIPENYAYLKKKQANVVLSAKKKAKQKAAHSRKGKSKVTQADDEASDEDHQMDEGEDEDEN</sequence>
<gene>
    <name evidence="3" type="ORF">LACBIDRAFT_333580</name>
</gene>
<evidence type="ECO:0000256" key="1">
    <source>
        <dbReference type="SAM" id="Coils"/>
    </source>
</evidence>
<evidence type="ECO:0000256" key="2">
    <source>
        <dbReference type="SAM" id="MobiDB-lite"/>
    </source>
</evidence>
<keyword evidence="1" id="KW-0175">Coiled coil</keyword>
<proteinExistence type="predicted"/>
<evidence type="ECO:0000313" key="4">
    <source>
        <dbReference type="Proteomes" id="UP000001194"/>
    </source>
</evidence>
<dbReference type="HOGENOM" id="CLU_894488_0_0_1"/>
<dbReference type="KEGG" id="lbc:LACBIDRAFT_333580"/>
<reference evidence="3 4" key="1">
    <citation type="journal article" date="2008" name="Nature">
        <title>The genome of Laccaria bicolor provides insights into mycorrhizal symbiosis.</title>
        <authorList>
            <person name="Martin F."/>
            <person name="Aerts A."/>
            <person name="Ahren D."/>
            <person name="Brun A."/>
            <person name="Danchin E.G.J."/>
            <person name="Duchaussoy F."/>
            <person name="Gibon J."/>
            <person name="Kohler A."/>
            <person name="Lindquist E."/>
            <person name="Pereda V."/>
            <person name="Salamov A."/>
            <person name="Shapiro H.J."/>
            <person name="Wuyts J."/>
            <person name="Blaudez D."/>
            <person name="Buee M."/>
            <person name="Brokstein P."/>
            <person name="Canbaeck B."/>
            <person name="Cohen D."/>
            <person name="Courty P.E."/>
            <person name="Coutinho P.M."/>
            <person name="Delaruelle C."/>
            <person name="Detter J.C."/>
            <person name="Deveau A."/>
            <person name="DiFazio S."/>
            <person name="Duplessis S."/>
            <person name="Fraissinet-Tachet L."/>
            <person name="Lucic E."/>
            <person name="Frey-Klett P."/>
            <person name="Fourrey C."/>
            <person name="Feussner I."/>
            <person name="Gay G."/>
            <person name="Grimwood J."/>
            <person name="Hoegger P.J."/>
            <person name="Jain P."/>
            <person name="Kilaru S."/>
            <person name="Labbe J."/>
            <person name="Lin Y.C."/>
            <person name="Legue V."/>
            <person name="Le Tacon F."/>
            <person name="Marmeisse R."/>
            <person name="Melayah D."/>
            <person name="Montanini B."/>
            <person name="Muratet M."/>
            <person name="Nehls U."/>
            <person name="Niculita-Hirzel H."/>
            <person name="Oudot-Le Secq M.P."/>
            <person name="Peter M."/>
            <person name="Quesneville H."/>
            <person name="Rajashekar B."/>
            <person name="Reich M."/>
            <person name="Rouhier N."/>
            <person name="Schmutz J."/>
            <person name="Yin T."/>
            <person name="Chalot M."/>
            <person name="Henrissat B."/>
            <person name="Kuees U."/>
            <person name="Lucas S."/>
            <person name="Van de Peer Y."/>
            <person name="Podila G.K."/>
            <person name="Polle A."/>
            <person name="Pukkila P.J."/>
            <person name="Richardson P.M."/>
            <person name="Rouze P."/>
            <person name="Sanders I.R."/>
            <person name="Stajich J.E."/>
            <person name="Tunlid A."/>
            <person name="Tuskan G."/>
            <person name="Grigoriev I.V."/>
        </authorList>
    </citation>
    <scope>NUCLEOTIDE SEQUENCE [LARGE SCALE GENOMIC DNA]</scope>
    <source>
        <strain evidence="4">S238N-H82 / ATCC MYA-4686</strain>
    </source>
</reference>
<protein>
    <submittedName>
        <fullName evidence="3">Predicted protein</fullName>
    </submittedName>
</protein>
<keyword evidence="4" id="KW-1185">Reference proteome</keyword>
<feature type="region of interest" description="Disordered" evidence="2">
    <location>
        <begin position="1"/>
        <end position="35"/>
    </location>
</feature>
<dbReference type="AlphaFoldDB" id="B0DWD9"/>
<evidence type="ECO:0000313" key="3">
    <source>
        <dbReference type="EMBL" id="EDR01071.1"/>
    </source>
</evidence>
<dbReference type="RefSeq" id="XP_001888290.1">
    <property type="nucleotide sequence ID" value="XM_001888255.1"/>
</dbReference>
<dbReference type="InParanoid" id="B0DWD9"/>
<dbReference type="EMBL" id="DS547143">
    <property type="protein sequence ID" value="EDR01071.1"/>
    <property type="molecule type" value="Genomic_DNA"/>
</dbReference>